<dbReference type="AlphaFoldDB" id="A0A494Y0P6"/>
<reference evidence="2 3" key="1">
    <citation type="submission" date="2018-10" db="EMBL/GenBank/DDBJ databases">
        <title>Robbsia sp. DHC34, isolated from soil.</title>
        <authorList>
            <person name="Gao Z.-H."/>
            <person name="Qiu L.-H."/>
        </authorList>
    </citation>
    <scope>NUCLEOTIDE SEQUENCE [LARGE SCALE GENOMIC DNA]</scope>
    <source>
        <strain evidence="2 3">DHC34</strain>
    </source>
</reference>
<sequence length="156" mass="16963">MKNTRGKRVAQALICLAFAISGAARAGDFDVVVPIRSWHFDGSEMAPQHWNEFNPGLGVEYRADGWLVGGVAYRDSYYKVAKAAYVGYSYALPVVGEFSIEGTIRAGYIRGSGFSNWGALPSIGVSYGKTAVELEFLPAIKKTQASVLALMVRRSF</sequence>
<evidence type="ECO:0000313" key="3">
    <source>
        <dbReference type="Proteomes" id="UP000270342"/>
    </source>
</evidence>
<keyword evidence="3" id="KW-1185">Reference proteome</keyword>
<dbReference type="Gene3D" id="2.40.160.20">
    <property type="match status" value="1"/>
</dbReference>
<name>A0A494Y0P6_9BURK</name>
<feature type="signal peptide" evidence="1">
    <location>
        <begin position="1"/>
        <end position="26"/>
    </location>
</feature>
<feature type="chain" id="PRO_5019860156" description="Sn-glycerol-3-phosphate transporter" evidence="1">
    <location>
        <begin position="27"/>
        <end position="156"/>
    </location>
</feature>
<dbReference type="EMBL" id="RBZU01000003">
    <property type="protein sequence ID" value="RKP56347.1"/>
    <property type="molecule type" value="Genomic_DNA"/>
</dbReference>
<organism evidence="2 3">
    <name type="scientific">Pararobbsia silviterrae</name>
    <dbReference type="NCBI Taxonomy" id="1792498"/>
    <lineage>
        <taxon>Bacteria</taxon>
        <taxon>Pseudomonadati</taxon>
        <taxon>Pseudomonadota</taxon>
        <taxon>Betaproteobacteria</taxon>
        <taxon>Burkholderiales</taxon>
        <taxon>Burkholderiaceae</taxon>
        <taxon>Pararobbsia</taxon>
    </lineage>
</organism>
<dbReference type="Proteomes" id="UP000270342">
    <property type="component" value="Unassembled WGS sequence"/>
</dbReference>
<keyword evidence="1" id="KW-0732">Signal</keyword>
<proteinExistence type="predicted"/>
<protein>
    <recommendedName>
        <fullName evidence="4">Sn-glycerol-3-phosphate transporter</fullName>
    </recommendedName>
</protein>
<comment type="caution">
    <text evidence="2">The sequence shown here is derived from an EMBL/GenBank/DDBJ whole genome shotgun (WGS) entry which is preliminary data.</text>
</comment>
<gene>
    <name evidence="2" type="ORF">D7S86_08080</name>
</gene>
<evidence type="ECO:0000256" key="1">
    <source>
        <dbReference type="SAM" id="SignalP"/>
    </source>
</evidence>
<accession>A0A494Y0P6</accession>
<evidence type="ECO:0008006" key="4">
    <source>
        <dbReference type="Google" id="ProtNLM"/>
    </source>
</evidence>
<evidence type="ECO:0000313" key="2">
    <source>
        <dbReference type="EMBL" id="RKP56347.1"/>
    </source>
</evidence>